<organism evidence="1 2">
    <name type="scientific">Crepidotus variabilis</name>
    <dbReference type="NCBI Taxonomy" id="179855"/>
    <lineage>
        <taxon>Eukaryota</taxon>
        <taxon>Fungi</taxon>
        <taxon>Dikarya</taxon>
        <taxon>Basidiomycota</taxon>
        <taxon>Agaricomycotina</taxon>
        <taxon>Agaricomycetes</taxon>
        <taxon>Agaricomycetidae</taxon>
        <taxon>Agaricales</taxon>
        <taxon>Agaricineae</taxon>
        <taxon>Crepidotaceae</taxon>
        <taxon>Crepidotus</taxon>
    </lineage>
</organism>
<dbReference type="Proteomes" id="UP000807306">
    <property type="component" value="Unassembled WGS sequence"/>
</dbReference>
<gene>
    <name evidence="1" type="ORF">CPB83DRAFT_842948</name>
</gene>
<dbReference type="AlphaFoldDB" id="A0A9P6ERJ8"/>
<evidence type="ECO:0000313" key="1">
    <source>
        <dbReference type="EMBL" id="KAF9534791.1"/>
    </source>
</evidence>
<dbReference type="EMBL" id="MU157825">
    <property type="protein sequence ID" value="KAF9534791.1"/>
    <property type="molecule type" value="Genomic_DNA"/>
</dbReference>
<comment type="caution">
    <text evidence="1">The sequence shown here is derived from an EMBL/GenBank/DDBJ whole genome shotgun (WGS) entry which is preliminary data.</text>
</comment>
<name>A0A9P6ERJ8_9AGAR</name>
<keyword evidence="2" id="KW-1185">Reference proteome</keyword>
<protein>
    <submittedName>
        <fullName evidence="1">Uncharacterized protein</fullName>
    </submittedName>
</protein>
<proteinExistence type="predicted"/>
<evidence type="ECO:0000313" key="2">
    <source>
        <dbReference type="Proteomes" id="UP000807306"/>
    </source>
</evidence>
<sequence>MIQVACLRVVIPVSAISLRLVVTLAQTFLEKSGDIVGNSLKLLITIGLCCLETPGYVPSDERH</sequence>
<accession>A0A9P6ERJ8</accession>
<reference evidence="1" key="1">
    <citation type="submission" date="2020-11" db="EMBL/GenBank/DDBJ databases">
        <authorList>
            <consortium name="DOE Joint Genome Institute"/>
            <person name="Ahrendt S."/>
            <person name="Riley R."/>
            <person name="Andreopoulos W."/>
            <person name="Labutti K."/>
            <person name="Pangilinan J."/>
            <person name="Ruiz-Duenas F.J."/>
            <person name="Barrasa J.M."/>
            <person name="Sanchez-Garcia M."/>
            <person name="Camarero S."/>
            <person name="Miyauchi S."/>
            <person name="Serrano A."/>
            <person name="Linde D."/>
            <person name="Babiker R."/>
            <person name="Drula E."/>
            <person name="Ayuso-Fernandez I."/>
            <person name="Pacheco R."/>
            <person name="Padilla G."/>
            <person name="Ferreira P."/>
            <person name="Barriuso J."/>
            <person name="Kellner H."/>
            <person name="Castanera R."/>
            <person name="Alfaro M."/>
            <person name="Ramirez L."/>
            <person name="Pisabarro A.G."/>
            <person name="Kuo A."/>
            <person name="Tritt A."/>
            <person name="Lipzen A."/>
            <person name="He G."/>
            <person name="Yan M."/>
            <person name="Ng V."/>
            <person name="Cullen D."/>
            <person name="Martin F."/>
            <person name="Rosso M.-N."/>
            <person name="Henrissat B."/>
            <person name="Hibbett D."/>
            <person name="Martinez A.T."/>
            <person name="Grigoriev I.V."/>
        </authorList>
    </citation>
    <scope>NUCLEOTIDE SEQUENCE</scope>
    <source>
        <strain evidence="1">CBS 506.95</strain>
    </source>
</reference>